<dbReference type="PANTHER" id="PTHR10891">
    <property type="entry name" value="EF-HAND CALCIUM-BINDING DOMAIN CONTAINING PROTEIN"/>
    <property type="match status" value="1"/>
</dbReference>
<dbReference type="PROSITE" id="PS50222">
    <property type="entry name" value="EF_HAND_2"/>
    <property type="match status" value="2"/>
</dbReference>
<dbReference type="Pfam" id="PF13499">
    <property type="entry name" value="EF-hand_7"/>
    <property type="match status" value="1"/>
</dbReference>
<evidence type="ECO:0000259" key="4">
    <source>
        <dbReference type="PROSITE" id="PS50222"/>
    </source>
</evidence>
<dbReference type="InterPro" id="IPR039647">
    <property type="entry name" value="EF_hand_pair_protein_CML-like"/>
</dbReference>
<evidence type="ECO:0000256" key="2">
    <source>
        <dbReference type="ARBA" id="ARBA00022737"/>
    </source>
</evidence>
<keyword evidence="2" id="KW-0677">Repeat</keyword>
<evidence type="ECO:0000256" key="1">
    <source>
        <dbReference type="ARBA" id="ARBA00022723"/>
    </source>
</evidence>
<dbReference type="PROSITE" id="PS00018">
    <property type="entry name" value="EF_HAND_1"/>
    <property type="match status" value="2"/>
</dbReference>
<dbReference type="Proteomes" id="UP001206925">
    <property type="component" value="Unassembled WGS sequence"/>
</dbReference>
<feature type="domain" description="EF-hand" evidence="4">
    <location>
        <begin position="82"/>
        <end position="117"/>
    </location>
</feature>
<dbReference type="InterPro" id="IPR002048">
    <property type="entry name" value="EF_hand_dom"/>
</dbReference>
<keyword evidence="3" id="KW-0106">Calcium</keyword>
<evidence type="ECO:0000313" key="6">
    <source>
        <dbReference type="Proteomes" id="UP001206925"/>
    </source>
</evidence>
<dbReference type="CDD" id="cd00051">
    <property type="entry name" value="EFh"/>
    <property type="match status" value="1"/>
</dbReference>
<comment type="caution">
    <text evidence="5">The sequence shown here is derived from an EMBL/GenBank/DDBJ whole genome shotgun (WGS) entry which is preliminary data.</text>
</comment>
<organism evidence="5 6">
    <name type="scientific">Ambrosia artemisiifolia</name>
    <name type="common">Common ragweed</name>
    <dbReference type="NCBI Taxonomy" id="4212"/>
    <lineage>
        <taxon>Eukaryota</taxon>
        <taxon>Viridiplantae</taxon>
        <taxon>Streptophyta</taxon>
        <taxon>Embryophyta</taxon>
        <taxon>Tracheophyta</taxon>
        <taxon>Spermatophyta</taxon>
        <taxon>Magnoliopsida</taxon>
        <taxon>eudicotyledons</taxon>
        <taxon>Gunneridae</taxon>
        <taxon>Pentapetalae</taxon>
        <taxon>asterids</taxon>
        <taxon>campanulids</taxon>
        <taxon>Asterales</taxon>
        <taxon>Asteraceae</taxon>
        <taxon>Asteroideae</taxon>
        <taxon>Heliantheae alliance</taxon>
        <taxon>Heliantheae</taxon>
        <taxon>Ambrosia</taxon>
    </lineage>
</organism>
<feature type="domain" description="EF-hand" evidence="4">
    <location>
        <begin position="124"/>
        <end position="153"/>
    </location>
</feature>
<keyword evidence="6" id="KW-1185">Reference proteome</keyword>
<dbReference type="GO" id="GO:0005509">
    <property type="term" value="F:calcium ion binding"/>
    <property type="evidence" value="ECO:0007669"/>
    <property type="project" value="InterPro"/>
</dbReference>
<protein>
    <recommendedName>
        <fullName evidence="4">EF-hand domain-containing protein</fullName>
    </recommendedName>
</protein>
<proteinExistence type="predicted"/>
<reference evidence="5" key="1">
    <citation type="submission" date="2022-06" db="EMBL/GenBank/DDBJ databases">
        <title>Uncovering the hologenomic basis of an extraordinary plant invasion.</title>
        <authorList>
            <person name="Bieker V.C."/>
            <person name="Martin M.D."/>
            <person name="Gilbert T."/>
            <person name="Hodgins K."/>
            <person name="Battlay P."/>
            <person name="Petersen B."/>
            <person name="Wilson J."/>
        </authorList>
    </citation>
    <scope>NUCLEOTIDE SEQUENCE</scope>
    <source>
        <strain evidence="5">AA19_3_7</strain>
        <tissue evidence="5">Leaf</tissue>
    </source>
</reference>
<sequence length="153" mass="17639">MIIYLQFLDGSKIHVQNKNHETKPSKTSASFHDQRSFAIIQGDEVETVMGNLGIFCNFEEGENFATSLSSEDLLNMFEEEQPRLDEVKEAFEVFDENKDGFIDASELQRVLFALGLEDKASMYDCKKMIKVFDDNKDGRIDFDEFTKFMEGTF</sequence>
<dbReference type="InterPro" id="IPR011992">
    <property type="entry name" value="EF-hand-dom_pair"/>
</dbReference>
<accession>A0AAD5DA13</accession>
<dbReference type="AlphaFoldDB" id="A0AAD5DA13"/>
<dbReference type="Gene3D" id="1.10.238.10">
    <property type="entry name" value="EF-hand"/>
    <property type="match status" value="1"/>
</dbReference>
<evidence type="ECO:0000256" key="3">
    <source>
        <dbReference type="ARBA" id="ARBA00022837"/>
    </source>
</evidence>
<dbReference type="InterPro" id="IPR018247">
    <property type="entry name" value="EF_Hand_1_Ca_BS"/>
</dbReference>
<gene>
    <name evidence="5" type="ORF">M8C21_027036</name>
</gene>
<name>A0AAD5DA13_AMBAR</name>
<evidence type="ECO:0000313" key="5">
    <source>
        <dbReference type="EMBL" id="KAI7754926.1"/>
    </source>
</evidence>
<dbReference type="SMART" id="SM00054">
    <property type="entry name" value="EFh"/>
    <property type="match status" value="2"/>
</dbReference>
<dbReference type="EMBL" id="JAMZMK010002276">
    <property type="protein sequence ID" value="KAI7754926.1"/>
    <property type="molecule type" value="Genomic_DNA"/>
</dbReference>
<dbReference type="SUPFAM" id="SSF47473">
    <property type="entry name" value="EF-hand"/>
    <property type="match status" value="1"/>
</dbReference>
<keyword evidence="1" id="KW-0479">Metal-binding</keyword>